<feature type="compositionally biased region" description="Acidic residues" evidence="1">
    <location>
        <begin position="330"/>
        <end position="339"/>
    </location>
</feature>
<feature type="compositionally biased region" description="Low complexity" evidence="1">
    <location>
        <begin position="318"/>
        <end position="329"/>
    </location>
</feature>
<feature type="region of interest" description="Disordered" evidence="1">
    <location>
        <begin position="265"/>
        <end position="284"/>
    </location>
</feature>
<feature type="non-terminal residue" evidence="2">
    <location>
        <position position="1"/>
    </location>
</feature>
<proteinExistence type="predicted"/>
<organism evidence="2 3">
    <name type="scientific">Plasmodium falciparum UGT5.1</name>
    <dbReference type="NCBI Taxonomy" id="1237627"/>
    <lineage>
        <taxon>Eukaryota</taxon>
        <taxon>Sar</taxon>
        <taxon>Alveolata</taxon>
        <taxon>Apicomplexa</taxon>
        <taxon>Aconoidasida</taxon>
        <taxon>Haemosporida</taxon>
        <taxon>Plasmodiidae</taxon>
        <taxon>Plasmodium</taxon>
        <taxon>Plasmodium (Laverania)</taxon>
    </lineage>
</organism>
<gene>
    <name evidence="2" type="ORF">C923_03484</name>
</gene>
<evidence type="ECO:0000256" key="1">
    <source>
        <dbReference type="SAM" id="MobiDB-lite"/>
    </source>
</evidence>
<sequence>FFLFFIFFWFDHFKMIKIILASFLFFFYFSSSIYGNVVAPKSAEAVHTLTAKLDTENKAHQKYIDIINEVFSENMENFVFSITTSNGFTCSINKLDVIFDNKVTGMQKVFSDENVQYIKEASLEFKNNLLEYMKGVMPSENDFSNVRKEFQKVCVKYFSELRRKFFQIYRDPNNKNQNEDNVDNHMNIEEISQEFFSGFNPFGTMKIRKEQNPDLSQKDSLILNENNNDSLTSADQKNNNMVPMENRSFSYSQQSSHVVSFDGHDEHVEQQEQHSGDNTQEDKDQLMDLPFNKDKVFSTFLKNVTLLIEGNCTEAQQQAQEQAQEQTQEQTEEQEEEQNEKEIESDKQVQKDGEQKENDVQKKQKANAFTIQFSSSLSRKHISTTCNASSGNVFLRKGNKPFEHFNIPNFENMMKGVFGIIQNPFENGQPTFPFFKNINSISGIGNVDIPKNFMNDFLNNGNDQNTPISS</sequence>
<dbReference type="Proteomes" id="UP000030697">
    <property type="component" value="Unassembled WGS sequence"/>
</dbReference>
<evidence type="ECO:0000313" key="2">
    <source>
        <dbReference type="EMBL" id="EWC75775.1"/>
    </source>
</evidence>
<evidence type="ECO:0008006" key="4">
    <source>
        <dbReference type="Google" id="ProtNLM"/>
    </source>
</evidence>
<feature type="region of interest" description="Disordered" evidence="1">
    <location>
        <begin position="318"/>
        <end position="363"/>
    </location>
</feature>
<reference evidence="2 3" key="1">
    <citation type="submission" date="2013-02" db="EMBL/GenBank/DDBJ databases">
        <title>The Genome Sequence of Plasmodium falciparum UGT5.1.</title>
        <authorList>
            <consortium name="The Broad Institute Genome Sequencing Platform"/>
            <consortium name="The Broad Institute Genome Sequencing Center for Infectious Disease"/>
            <person name="Neafsey D."/>
            <person name="Cheeseman I."/>
            <person name="Volkman S."/>
            <person name="Adams J."/>
            <person name="Walker B."/>
            <person name="Young S.K."/>
            <person name="Zeng Q."/>
            <person name="Gargeya S."/>
            <person name="Fitzgerald M."/>
            <person name="Haas B."/>
            <person name="Abouelleil A."/>
            <person name="Alvarado L."/>
            <person name="Arachchi H.M."/>
            <person name="Berlin A.M."/>
            <person name="Chapman S.B."/>
            <person name="Dewar J."/>
            <person name="Goldberg J."/>
            <person name="Griggs A."/>
            <person name="Gujja S."/>
            <person name="Hansen M."/>
            <person name="Howarth C."/>
            <person name="Imamovic A."/>
            <person name="Larimer J."/>
            <person name="McCowan C."/>
            <person name="Murphy C."/>
            <person name="Neiman D."/>
            <person name="Pearson M."/>
            <person name="Priest M."/>
            <person name="Roberts A."/>
            <person name="Saif S."/>
            <person name="Shea T."/>
            <person name="Sisk P."/>
            <person name="Sykes S."/>
            <person name="Wortman J."/>
            <person name="Nusbaum C."/>
            <person name="Birren B."/>
        </authorList>
    </citation>
    <scope>NUCLEOTIDE SEQUENCE [LARGE SCALE GENOMIC DNA]</scope>
    <source>
        <strain evidence="2 3">UGT5.1</strain>
    </source>
</reference>
<dbReference type="AlphaFoldDB" id="W7JAM4"/>
<feature type="compositionally biased region" description="Basic and acidic residues" evidence="1">
    <location>
        <begin position="340"/>
        <end position="362"/>
    </location>
</feature>
<evidence type="ECO:0000313" key="3">
    <source>
        <dbReference type="Proteomes" id="UP000030697"/>
    </source>
</evidence>
<dbReference type="OrthoDB" id="392929at2759"/>
<dbReference type="EMBL" id="KE124621">
    <property type="protein sequence ID" value="EWC75775.1"/>
    <property type="molecule type" value="Genomic_DNA"/>
</dbReference>
<protein>
    <recommendedName>
        <fullName evidence="4">Parasitophorous vacuolar protein 1</fullName>
    </recommendedName>
</protein>
<dbReference type="Pfam" id="PF11675">
    <property type="entry name" value="DUF3271"/>
    <property type="match status" value="1"/>
</dbReference>
<accession>W7JAM4</accession>
<dbReference type="InterPro" id="IPR021689">
    <property type="entry name" value="DUF3271"/>
</dbReference>
<name>W7JAM4_PLAFA</name>